<keyword evidence="3" id="KW-0176">Collagen</keyword>
<keyword evidence="4" id="KW-1185">Reference proteome</keyword>
<feature type="signal peptide" evidence="2">
    <location>
        <begin position="1"/>
        <end position="17"/>
    </location>
</feature>
<feature type="region of interest" description="Disordered" evidence="1">
    <location>
        <begin position="140"/>
        <end position="163"/>
    </location>
</feature>
<dbReference type="PRINTS" id="PR01228">
    <property type="entry name" value="EGGSHELL"/>
</dbReference>
<evidence type="ECO:0000256" key="2">
    <source>
        <dbReference type="SAM" id="SignalP"/>
    </source>
</evidence>
<dbReference type="OrthoDB" id="5097663at2759"/>
<reference evidence="3 4" key="1">
    <citation type="submission" date="2020-01" db="EMBL/GenBank/DDBJ databases">
        <title>Identification and distribution of gene clusters putatively required for synthesis of sphingolipid metabolism inhibitors in phylogenetically diverse species of the filamentous fungus Fusarium.</title>
        <authorList>
            <person name="Kim H.-S."/>
            <person name="Busman M."/>
            <person name="Brown D.W."/>
            <person name="Divon H."/>
            <person name="Uhlig S."/>
            <person name="Proctor R.H."/>
        </authorList>
    </citation>
    <scope>NUCLEOTIDE SEQUENCE [LARGE SCALE GENOMIC DNA]</scope>
    <source>
        <strain evidence="3 4">NRRL 20459</strain>
    </source>
</reference>
<dbReference type="AlphaFoldDB" id="A0A8H4L2J7"/>
<feature type="compositionally biased region" description="Gly residues" evidence="1">
    <location>
        <begin position="341"/>
        <end position="359"/>
    </location>
</feature>
<keyword evidence="2" id="KW-0732">Signal</keyword>
<dbReference type="Proteomes" id="UP000554235">
    <property type="component" value="Unassembled WGS sequence"/>
</dbReference>
<organism evidence="3 4">
    <name type="scientific">Fusarium albosuccineum</name>
    <dbReference type="NCBI Taxonomy" id="1237068"/>
    <lineage>
        <taxon>Eukaryota</taxon>
        <taxon>Fungi</taxon>
        <taxon>Dikarya</taxon>
        <taxon>Ascomycota</taxon>
        <taxon>Pezizomycotina</taxon>
        <taxon>Sordariomycetes</taxon>
        <taxon>Hypocreomycetidae</taxon>
        <taxon>Hypocreales</taxon>
        <taxon>Nectriaceae</taxon>
        <taxon>Fusarium</taxon>
        <taxon>Fusarium decemcellulare species complex</taxon>
    </lineage>
</organism>
<gene>
    <name evidence="3" type="ORF">FALBO_12353</name>
</gene>
<comment type="caution">
    <text evidence="3">The sequence shown here is derived from an EMBL/GenBank/DDBJ whole genome shotgun (WGS) entry which is preliminary data.</text>
</comment>
<name>A0A8H4L2J7_9HYPO</name>
<feature type="chain" id="PRO_5034554058" evidence="2">
    <location>
        <begin position="18"/>
        <end position="391"/>
    </location>
</feature>
<dbReference type="EMBL" id="JAADYS010001844">
    <property type="protein sequence ID" value="KAF4460856.1"/>
    <property type="molecule type" value="Genomic_DNA"/>
</dbReference>
<accession>A0A8H4L2J7</accession>
<feature type="compositionally biased region" description="Gly residues" evidence="1">
    <location>
        <begin position="235"/>
        <end position="334"/>
    </location>
</feature>
<sequence>MARSLFMAGVLAAGVYAQSTPDPKLTGYQHLGCVAIKPGTFPQKFNLGQLGCTSSCSTNGDIIAFQGSSCVCDRRDLSPNPIPYQVTKVDNSLCNQWCDPADKTQGTCGGATIHGWPTYDLYKRNNARVVFVPFPGQATTPVAPGGGPGQTPAPVPNDPGHKPGDVFHDCPPNVVNCPYRTMCPGGNCGGVQPVPQPVPQPCRGCSPSNTTTNWTAPGCPSGGCSPGQGPVPVPGNGGGSGGQGSSGGNGGSGANGGQNGGQNGQGGQGGQGGSSSSGQGGDGGSAGSGGQGASGGQSSAGGQNGQGSSGSQGGSGGQDGSGSQGGAGGNGGGDSSQAGSGDQGASGGQSSAGGQGGSQDGDTPAVNSAVKFQTGVFTLVALAAAFVVGIL</sequence>
<evidence type="ECO:0000313" key="3">
    <source>
        <dbReference type="EMBL" id="KAF4460856.1"/>
    </source>
</evidence>
<feature type="region of interest" description="Disordered" evidence="1">
    <location>
        <begin position="230"/>
        <end position="366"/>
    </location>
</feature>
<evidence type="ECO:0000256" key="1">
    <source>
        <dbReference type="SAM" id="MobiDB-lite"/>
    </source>
</evidence>
<proteinExistence type="predicted"/>
<evidence type="ECO:0000313" key="4">
    <source>
        <dbReference type="Proteomes" id="UP000554235"/>
    </source>
</evidence>
<protein>
    <submittedName>
        <fullName evidence="3">Collagen alpha-5(VI) chain</fullName>
    </submittedName>
</protein>